<dbReference type="BioCyc" id="HAUR316274:GHYA-868-MONOMER"/>
<evidence type="ECO:0000256" key="1">
    <source>
        <dbReference type="SAM" id="MobiDB-lite"/>
    </source>
</evidence>
<dbReference type="Proteomes" id="UP000000787">
    <property type="component" value="Chromosome"/>
</dbReference>
<reference evidence="4 5" key="1">
    <citation type="journal article" date="2011" name="Stand. Genomic Sci.">
        <title>Complete genome sequence of the filamentous gliding predatory bacterium Herpetosiphon aurantiacus type strain (114-95(T)).</title>
        <authorList>
            <person name="Kiss H."/>
            <person name="Nett M."/>
            <person name="Domin N."/>
            <person name="Martin K."/>
            <person name="Maresca J.A."/>
            <person name="Copeland A."/>
            <person name="Lapidus A."/>
            <person name="Lucas S."/>
            <person name="Berry K.W."/>
            <person name="Glavina Del Rio T."/>
            <person name="Dalin E."/>
            <person name="Tice H."/>
            <person name="Pitluck S."/>
            <person name="Richardson P."/>
            <person name="Bruce D."/>
            <person name="Goodwin L."/>
            <person name="Han C."/>
            <person name="Detter J.C."/>
            <person name="Schmutz J."/>
            <person name="Brettin T."/>
            <person name="Land M."/>
            <person name="Hauser L."/>
            <person name="Kyrpides N.C."/>
            <person name="Ivanova N."/>
            <person name="Goker M."/>
            <person name="Woyke T."/>
            <person name="Klenk H.P."/>
            <person name="Bryant D.A."/>
        </authorList>
    </citation>
    <scope>NUCLEOTIDE SEQUENCE [LARGE SCALE GENOMIC DNA]</scope>
    <source>
        <strain evidence="5">ATCC 23779 / DSM 785 / 114-95</strain>
    </source>
</reference>
<name>A9AYC0_HERA2</name>
<evidence type="ECO:0000313" key="5">
    <source>
        <dbReference type="Proteomes" id="UP000000787"/>
    </source>
</evidence>
<keyword evidence="2" id="KW-0472">Membrane</keyword>
<feature type="transmembrane region" description="Helical" evidence="2">
    <location>
        <begin position="161"/>
        <end position="181"/>
    </location>
</feature>
<keyword evidence="5" id="KW-1185">Reference proteome</keyword>
<protein>
    <recommendedName>
        <fullName evidence="3">3-keto-alpha-glucoside-1,2-lyase/3-keto-2-hydroxy-glucal hydratase domain-containing protein</fullName>
    </recommendedName>
</protein>
<gene>
    <name evidence="4" type="ordered locus">Haur_0854</name>
</gene>
<proteinExistence type="predicted"/>
<evidence type="ECO:0000256" key="2">
    <source>
        <dbReference type="SAM" id="Phobius"/>
    </source>
</evidence>
<evidence type="ECO:0000259" key="3">
    <source>
        <dbReference type="Pfam" id="PF06439"/>
    </source>
</evidence>
<accession>A9AYC0</accession>
<dbReference type="STRING" id="316274.Haur_0854"/>
<feature type="compositionally biased region" description="Low complexity" evidence="1">
    <location>
        <begin position="77"/>
        <end position="89"/>
    </location>
</feature>
<feature type="region of interest" description="Disordered" evidence="1">
    <location>
        <begin position="29"/>
        <end position="149"/>
    </location>
</feature>
<keyword evidence="2" id="KW-0812">Transmembrane</keyword>
<feature type="compositionally biased region" description="Low complexity" evidence="1">
    <location>
        <begin position="124"/>
        <end position="134"/>
    </location>
</feature>
<dbReference type="KEGG" id="hau:Haur_0854"/>
<dbReference type="Gene3D" id="2.60.120.560">
    <property type="entry name" value="Exo-inulinase, domain 1"/>
    <property type="match status" value="1"/>
</dbReference>
<dbReference type="GO" id="GO:0016787">
    <property type="term" value="F:hydrolase activity"/>
    <property type="evidence" value="ECO:0007669"/>
    <property type="project" value="InterPro"/>
</dbReference>
<dbReference type="HOGENOM" id="CLU_655171_0_0_0"/>
<feature type="domain" description="3-keto-alpha-glucoside-1,2-lyase/3-keto-2-hydroxy-glucal hydratase" evidence="3">
    <location>
        <begin position="257"/>
        <end position="394"/>
    </location>
</feature>
<dbReference type="eggNOG" id="COG0515">
    <property type="taxonomic scope" value="Bacteria"/>
</dbReference>
<dbReference type="EMBL" id="CP000875">
    <property type="protein sequence ID" value="ABX03502.1"/>
    <property type="molecule type" value="Genomic_DNA"/>
</dbReference>
<dbReference type="InParanoid" id="A9AYC0"/>
<keyword evidence="2" id="KW-1133">Transmembrane helix</keyword>
<dbReference type="AlphaFoldDB" id="A9AYC0"/>
<dbReference type="InterPro" id="IPR010496">
    <property type="entry name" value="AL/BT2_dom"/>
</dbReference>
<sequence length="419" mass="44887">MALRECPNCRASVDDVNPFCSECGTRLNAAPTAAEGPTQALPRYDGQGGSFPPPEQNYGQAGSYPPPPQQNYGQGGSYPPQQNYGQAGSYPPPPQQNYGQGGSYPPPPQQNHGQAGSYPPPPQQNYGNQQPYTPANYQQPNYGAAYPNASVPTKRSNNTGIVIGIVVGILVLIGAGVAFLMDGDNDDPNNKVVAGNATSVATATARPTRTPAAEATEEPIPPTEEPSTGGLAFLEDDFSTTDEAWPDQETASKSGKYAYVEDAYQIHVYVNERIIWTSTNETYSDVDAQIDVKMVSGDPTNAAGLVLREQIDGAASGSLYVYQIDGQGNIAFRRYDKQTEEWTNLVDWKFSSVANDGIGATNRLRVVAVGSNFTFYLNGEKVATYNDDTYANGAVGFGASTFDNGDTLTEFDNLRMAYP</sequence>
<evidence type="ECO:0000313" key="4">
    <source>
        <dbReference type="EMBL" id="ABX03502.1"/>
    </source>
</evidence>
<feature type="region of interest" description="Disordered" evidence="1">
    <location>
        <begin position="201"/>
        <end position="228"/>
    </location>
</feature>
<organism evidence="4 5">
    <name type="scientific">Herpetosiphon aurantiacus (strain ATCC 23779 / DSM 785 / 114-95)</name>
    <dbReference type="NCBI Taxonomy" id="316274"/>
    <lineage>
        <taxon>Bacteria</taxon>
        <taxon>Bacillati</taxon>
        <taxon>Chloroflexota</taxon>
        <taxon>Chloroflexia</taxon>
        <taxon>Herpetosiphonales</taxon>
        <taxon>Herpetosiphonaceae</taxon>
        <taxon>Herpetosiphon</taxon>
    </lineage>
</organism>
<dbReference type="Pfam" id="PF06439">
    <property type="entry name" value="3keto-disac_hyd"/>
    <property type="match status" value="1"/>
</dbReference>
<feature type="compositionally biased region" description="Low complexity" evidence="1">
    <location>
        <begin position="201"/>
        <end position="214"/>
    </location>
</feature>